<feature type="compositionally biased region" description="Basic residues" evidence="6">
    <location>
        <begin position="300"/>
        <end position="310"/>
    </location>
</feature>
<dbReference type="PROSITE" id="PS50011">
    <property type="entry name" value="PROTEIN_KINASE_DOM"/>
    <property type="match status" value="1"/>
</dbReference>
<evidence type="ECO:0000256" key="3">
    <source>
        <dbReference type="ARBA" id="ARBA00022527"/>
    </source>
</evidence>
<dbReference type="Pfam" id="PF00069">
    <property type="entry name" value="Pkinase"/>
    <property type="match status" value="1"/>
</dbReference>
<dbReference type="AlphaFoldDB" id="T1FPG2"/>
<feature type="region of interest" description="Disordered" evidence="6">
    <location>
        <begin position="295"/>
        <end position="366"/>
    </location>
</feature>
<evidence type="ECO:0000256" key="6">
    <source>
        <dbReference type="SAM" id="MobiDB-lite"/>
    </source>
</evidence>
<reference evidence="9 11" key="2">
    <citation type="journal article" date="2013" name="Nature">
        <title>Insights into bilaterian evolution from three spiralian genomes.</title>
        <authorList>
            <person name="Simakov O."/>
            <person name="Marletaz F."/>
            <person name="Cho S.J."/>
            <person name="Edsinger-Gonzales E."/>
            <person name="Havlak P."/>
            <person name="Hellsten U."/>
            <person name="Kuo D.H."/>
            <person name="Larsson T."/>
            <person name="Lv J."/>
            <person name="Arendt D."/>
            <person name="Savage R."/>
            <person name="Osoegawa K."/>
            <person name="de Jong P."/>
            <person name="Grimwood J."/>
            <person name="Chapman J.A."/>
            <person name="Shapiro H."/>
            <person name="Aerts A."/>
            <person name="Otillar R.P."/>
            <person name="Terry A.Y."/>
            <person name="Boore J.L."/>
            <person name="Grigoriev I.V."/>
            <person name="Lindberg D.R."/>
            <person name="Seaver E.C."/>
            <person name="Weisblat D.A."/>
            <person name="Putnam N.H."/>
            <person name="Rokhsar D.S."/>
        </authorList>
    </citation>
    <scope>NUCLEOTIDE SEQUENCE</scope>
</reference>
<dbReference type="EnsemblMetazoa" id="HelroT187888">
    <property type="protein sequence ID" value="HelroP187888"/>
    <property type="gene ID" value="HelroG187888"/>
</dbReference>
<dbReference type="Pfam" id="PF00780">
    <property type="entry name" value="CNH"/>
    <property type="match status" value="1"/>
</dbReference>
<dbReference type="CTD" id="20210709"/>
<evidence type="ECO:0000259" key="8">
    <source>
        <dbReference type="PROSITE" id="PS50219"/>
    </source>
</evidence>
<dbReference type="RefSeq" id="XP_009009192.1">
    <property type="nucleotide sequence ID" value="XM_009010944.1"/>
</dbReference>
<feature type="domain" description="Protein kinase" evidence="7">
    <location>
        <begin position="1"/>
        <end position="95"/>
    </location>
</feature>
<keyword evidence="3" id="KW-0723">Serine/threonine-protein kinase</keyword>
<proteinExistence type="inferred from homology"/>
<evidence type="ECO:0000256" key="1">
    <source>
        <dbReference type="ARBA" id="ARBA00008874"/>
    </source>
</evidence>
<evidence type="ECO:0000313" key="10">
    <source>
        <dbReference type="EnsemblMetazoa" id="HelroP187888"/>
    </source>
</evidence>
<dbReference type="InterPro" id="IPR000719">
    <property type="entry name" value="Prot_kinase_dom"/>
</dbReference>
<dbReference type="PANTHER" id="PTHR47096">
    <property type="entry name" value="MISSHAPEN LIKE KINASE 1"/>
    <property type="match status" value="1"/>
</dbReference>
<evidence type="ECO:0000256" key="2">
    <source>
        <dbReference type="ARBA" id="ARBA00012513"/>
    </source>
</evidence>
<feature type="compositionally biased region" description="Acidic residues" evidence="6">
    <location>
        <begin position="352"/>
        <end position="362"/>
    </location>
</feature>
<comment type="similarity">
    <text evidence="1">Belongs to the protein kinase superfamily. STE Ser/Thr protein kinase family. STE20 subfamily.</text>
</comment>
<dbReference type="EC" id="2.7.11.1" evidence="2"/>
<dbReference type="SUPFAM" id="SSF56112">
    <property type="entry name" value="Protein kinase-like (PK-like)"/>
    <property type="match status" value="1"/>
</dbReference>
<dbReference type="Proteomes" id="UP000015101">
    <property type="component" value="Unassembled WGS sequence"/>
</dbReference>
<reference evidence="11" key="1">
    <citation type="submission" date="2012-12" db="EMBL/GenBank/DDBJ databases">
        <authorList>
            <person name="Hellsten U."/>
            <person name="Grimwood J."/>
            <person name="Chapman J.A."/>
            <person name="Shapiro H."/>
            <person name="Aerts A."/>
            <person name="Otillar R.P."/>
            <person name="Terry A.Y."/>
            <person name="Boore J.L."/>
            <person name="Simakov O."/>
            <person name="Marletaz F."/>
            <person name="Cho S.-J."/>
            <person name="Edsinger-Gonzales E."/>
            <person name="Havlak P."/>
            <person name="Kuo D.-H."/>
            <person name="Larsson T."/>
            <person name="Lv J."/>
            <person name="Arendt D."/>
            <person name="Savage R."/>
            <person name="Osoegawa K."/>
            <person name="de Jong P."/>
            <person name="Lindberg D.R."/>
            <person name="Seaver E.C."/>
            <person name="Weisblat D.A."/>
            <person name="Putnam N.H."/>
            <person name="Grigoriev I.V."/>
            <person name="Rokhsar D.S."/>
        </authorList>
    </citation>
    <scope>NUCLEOTIDE SEQUENCE</scope>
</reference>
<name>T1FPG2_HELRO</name>
<sequence length="808" mass="91482">MAPEVIACDEDPRRTYDFKSDLWSLGITAIEMAEGKPPLCEMHPMRALFLIPRNPAPKLKSKKWSKNFTNFIDLSLMKDHTKRPSTDQLIKHPFVKDLPTEKQVLREIREHIDKHARTRRDDVSSEYMFGEEEEEDTKYDDNSMAAQGDTTLRKTFQNIQNNEKSRLPQQNLINMPQAQPTHGYQRYLAEESSISFGNDIAPDYQMVISRFNSFSTVTLDDIKNVIQSSPTKSCSLNPTPTFIVTKLLGTLLPYYVNIIKCIQSSIIPKSQKIGIVSPLLKKYCIAIKQMASPASPQFHQAHHQSPHQPRRNVAGADVHPPSYFPRSDQVRQKLESQQLHPMKHPAGTPDNLVEDDSDEEAAPDGTLVVSGHPRPLLILLLIQPLKFHLASPYKTKTQLPDVVSPPRDSRMIRENNEQMRALNLEGPKAGVGSSPFIPFGFGTTPGEGHGGAISNSPSSNAIDRRDSRINVNVSSNAPTDCEPPEIRKYKKKFNTTILCATLWGVNLLVGTENGLMLLDRSGAGKVYPLINRRRFFQMELIEKCCILVTNSGKKNKIRIYNMNYLKNKILRSDDNDKQGGWVTVGEIENCIHFKIVHYERIWFLVMGLKDRIEIYAWAPKPYCKFMLFKMFTNIPDRPIMVDLIVEDGQKIKILYASSRGFHGIDLDTSAVFDLYIPAHLNFVAMIPQAIVLLPNSNGSQLLLCYNNEGVYVDPNGKPTKNMVLQWGEEPTSVAYIGTGQIMGWGNKAIEIRSAETGHLDGVFMHKKEQKLKYLCERNDKVFFSSDKTGSSQIYFMSLNRPGLSSRNW</sequence>
<dbReference type="HOGENOM" id="CLU_001831_2_0_1"/>
<dbReference type="InterPro" id="IPR011009">
    <property type="entry name" value="Kinase-like_dom_sf"/>
</dbReference>
<dbReference type="PANTHER" id="PTHR47096:SF1">
    <property type="entry name" value="MISSHAPEN LIKE KINASE 1"/>
    <property type="match status" value="1"/>
</dbReference>
<reference evidence="10" key="3">
    <citation type="submission" date="2015-06" db="UniProtKB">
        <authorList>
            <consortium name="EnsemblMetazoa"/>
        </authorList>
    </citation>
    <scope>IDENTIFICATION</scope>
</reference>
<dbReference type="EMBL" id="KB095811">
    <property type="protein sequence ID" value="ESO12472.1"/>
    <property type="molecule type" value="Genomic_DNA"/>
</dbReference>
<dbReference type="GeneID" id="20210709"/>
<dbReference type="OrthoDB" id="8957712at2759"/>
<evidence type="ECO:0000259" key="7">
    <source>
        <dbReference type="PROSITE" id="PS50011"/>
    </source>
</evidence>
<keyword evidence="5" id="KW-0418">Kinase</keyword>
<dbReference type="eggNOG" id="KOG0587">
    <property type="taxonomic scope" value="Eukaryota"/>
</dbReference>
<evidence type="ECO:0000313" key="9">
    <source>
        <dbReference type="EMBL" id="ESO12472.1"/>
    </source>
</evidence>
<dbReference type="InterPro" id="IPR001180">
    <property type="entry name" value="CNH_dom"/>
</dbReference>
<dbReference type="GO" id="GO:0004674">
    <property type="term" value="F:protein serine/threonine kinase activity"/>
    <property type="evidence" value="ECO:0007669"/>
    <property type="project" value="UniProtKB-KW"/>
</dbReference>
<keyword evidence="4" id="KW-0808">Transferase</keyword>
<evidence type="ECO:0000256" key="4">
    <source>
        <dbReference type="ARBA" id="ARBA00022679"/>
    </source>
</evidence>
<feature type="domain" description="CNH" evidence="8">
    <location>
        <begin position="494"/>
        <end position="781"/>
    </location>
</feature>
<dbReference type="Gene3D" id="1.10.510.10">
    <property type="entry name" value="Transferase(Phosphotransferase) domain 1"/>
    <property type="match status" value="1"/>
</dbReference>
<dbReference type="KEGG" id="hro:HELRODRAFT_187888"/>
<accession>T1FPG2</accession>
<organism evidence="10 11">
    <name type="scientific">Helobdella robusta</name>
    <name type="common">Californian leech</name>
    <dbReference type="NCBI Taxonomy" id="6412"/>
    <lineage>
        <taxon>Eukaryota</taxon>
        <taxon>Metazoa</taxon>
        <taxon>Spiralia</taxon>
        <taxon>Lophotrochozoa</taxon>
        <taxon>Annelida</taxon>
        <taxon>Clitellata</taxon>
        <taxon>Hirudinea</taxon>
        <taxon>Rhynchobdellida</taxon>
        <taxon>Glossiphoniidae</taxon>
        <taxon>Helobdella</taxon>
    </lineage>
</organism>
<dbReference type="SMART" id="SM00036">
    <property type="entry name" value="CNH"/>
    <property type="match status" value="1"/>
</dbReference>
<gene>
    <name evidence="10" type="primary">20210709</name>
    <name evidence="9" type="ORF">HELRODRAFT_187888</name>
</gene>
<dbReference type="PROSITE" id="PS50219">
    <property type="entry name" value="CNH"/>
    <property type="match status" value="1"/>
</dbReference>
<dbReference type="InterPro" id="IPR051700">
    <property type="entry name" value="STE20_Ser-Thr_kinase"/>
</dbReference>
<protein>
    <recommendedName>
        <fullName evidence="2">non-specific serine/threonine protein kinase</fullName>
        <ecNumber evidence="2">2.7.11.1</ecNumber>
    </recommendedName>
</protein>
<dbReference type="InParanoid" id="T1FPG2"/>
<dbReference type="GO" id="GO:0005524">
    <property type="term" value="F:ATP binding"/>
    <property type="evidence" value="ECO:0007669"/>
    <property type="project" value="InterPro"/>
</dbReference>
<keyword evidence="11" id="KW-1185">Reference proteome</keyword>
<dbReference type="EMBL" id="AMQM01000172">
    <property type="status" value="NOT_ANNOTATED_CDS"/>
    <property type="molecule type" value="Genomic_DNA"/>
</dbReference>
<evidence type="ECO:0000313" key="11">
    <source>
        <dbReference type="Proteomes" id="UP000015101"/>
    </source>
</evidence>
<evidence type="ECO:0000256" key="5">
    <source>
        <dbReference type="ARBA" id="ARBA00022777"/>
    </source>
</evidence>